<dbReference type="EMBL" id="VNHX01000013">
    <property type="protein sequence ID" value="TYP94189.1"/>
    <property type="molecule type" value="Genomic_DNA"/>
</dbReference>
<dbReference type="RefSeq" id="WP_148909006.1">
    <property type="nucleotide sequence ID" value="NZ_VNHX01000013.1"/>
</dbReference>
<dbReference type="Gene3D" id="2.160.20.120">
    <property type="match status" value="1"/>
</dbReference>
<sequence>MKRILTIAFIVTAITLQAQHKETRKIAAPRAISVATSIETRYVYSSRNEVVVEVENPDHLAKLLTVVENGTLKIQYKQNSNIRTRTNSKVTVYSTGQLAGINVSSSGMLHLEDAMKLSQVNITVSSSGKLFAQEIAAREASVSVSSSGRVEGRITASQLNITGSSSGKLKLGGSAETASIHLSSSCTADLDRMTIKSASVQANSSATLVANVTDNLAGSVSSSGKIAHVGKPKHIQVSKSSGGQVIQR</sequence>
<dbReference type="AlphaFoldDB" id="A0A5S5DHS9"/>
<reference evidence="2 3" key="1">
    <citation type="submission" date="2019-07" db="EMBL/GenBank/DDBJ databases">
        <title>Genomic Encyclopedia of Archaeal and Bacterial Type Strains, Phase II (KMG-II): from individual species to whole genera.</title>
        <authorList>
            <person name="Goeker M."/>
        </authorList>
    </citation>
    <scope>NUCLEOTIDE SEQUENCE [LARGE SCALE GENOMIC DNA]</scope>
    <source>
        <strain evidence="2 3">DSM 18850</strain>
    </source>
</reference>
<organism evidence="2 3">
    <name type="scientific">Sphingobacterium allocomposti</name>
    <dbReference type="NCBI Taxonomy" id="415956"/>
    <lineage>
        <taxon>Bacteria</taxon>
        <taxon>Pseudomonadati</taxon>
        <taxon>Bacteroidota</taxon>
        <taxon>Sphingobacteriia</taxon>
        <taxon>Sphingobacteriales</taxon>
        <taxon>Sphingobacteriaceae</taxon>
        <taxon>Sphingobacterium</taxon>
    </lineage>
</organism>
<dbReference type="Pfam" id="PF10988">
    <property type="entry name" value="DUF2807"/>
    <property type="match status" value="1"/>
</dbReference>
<feature type="domain" description="Putative auto-transporter adhesin head GIN" evidence="1">
    <location>
        <begin position="30"/>
        <end position="232"/>
    </location>
</feature>
<name>A0A5S5DHS9_9SPHI</name>
<gene>
    <name evidence="2" type="ORF">BC792_11357</name>
</gene>
<evidence type="ECO:0000313" key="2">
    <source>
        <dbReference type="EMBL" id="TYP94189.1"/>
    </source>
</evidence>
<accession>A0A5S5DHS9</accession>
<dbReference type="OrthoDB" id="708990at2"/>
<proteinExistence type="predicted"/>
<keyword evidence="3" id="KW-1185">Reference proteome</keyword>
<protein>
    <submittedName>
        <fullName evidence="2">Putative autotransporter adhesin-like protein</fullName>
    </submittedName>
</protein>
<dbReference type="InterPro" id="IPR021255">
    <property type="entry name" value="DUF2807"/>
</dbReference>
<evidence type="ECO:0000313" key="3">
    <source>
        <dbReference type="Proteomes" id="UP000325105"/>
    </source>
</evidence>
<evidence type="ECO:0000259" key="1">
    <source>
        <dbReference type="Pfam" id="PF10988"/>
    </source>
</evidence>
<dbReference type="Proteomes" id="UP000325105">
    <property type="component" value="Unassembled WGS sequence"/>
</dbReference>
<comment type="caution">
    <text evidence="2">The sequence shown here is derived from an EMBL/GenBank/DDBJ whole genome shotgun (WGS) entry which is preliminary data.</text>
</comment>